<name>D6WF58_TRICA</name>
<protein>
    <submittedName>
        <fullName evidence="1">Uncharacterized protein</fullName>
    </submittedName>
</protein>
<dbReference type="InParanoid" id="D6WF58"/>
<dbReference type="AlphaFoldDB" id="D6WF58"/>
<proteinExistence type="predicted"/>
<dbReference type="Proteomes" id="UP000007266">
    <property type="component" value="Linkage group 3"/>
</dbReference>
<organism evidence="1 2">
    <name type="scientific">Tribolium castaneum</name>
    <name type="common">Red flour beetle</name>
    <dbReference type="NCBI Taxonomy" id="7070"/>
    <lineage>
        <taxon>Eukaryota</taxon>
        <taxon>Metazoa</taxon>
        <taxon>Ecdysozoa</taxon>
        <taxon>Arthropoda</taxon>
        <taxon>Hexapoda</taxon>
        <taxon>Insecta</taxon>
        <taxon>Pterygota</taxon>
        <taxon>Neoptera</taxon>
        <taxon>Endopterygota</taxon>
        <taxon>Coleoptera</taxon>
        <taxon>Polyphaga</taxon>
        <taxon>Cucujiformia</taxon>
        <taxon>Tenebrionidae</taxon>
        <taxon>Tenebrionidae incertae sedis</taxon>
        <taxon>Tribolium</taxon>
    </lineage>
</organism>
<evidence type="ECO:0000313" key="2">
    <source>
        <dbReference type="Proteomes" id="UP000007266"/>
    </source>
</evidence>
<reference evidence="1 2" key="2">
    <citation type="journal article" date="2010" name="Nucleic Acids Res.">
        <title>BeetleBase in 2010: revisions to provide comprehensive genomic information for Tribolium castaneum.</title>
        <authorList>
            <person name="Kim H.S."/>
            <person name="Murphy T."/>
            <person name="Xia J."/>
            <person name="Caragea D."/>
            <person name="Park Y."/>
            <person name="Beeman R.W."/>
            <person name="Lorenzen M.D."/>
            <person name="Butcher S."/>
            <person name="Manak J.R."/>
            <person name="Brown S.J."/>
        </authorList>
    </citation>
    <scope>GENOME REANNOTATION</scope>
    <source>
        <strain evidence="1 2">Georgia GA2</strain>
    </source>
</reference>
<dbReference type="HOGENOM" id="CLU_1121359_0_0_1"/>
<evidence type="ECO:0000313" key="1">
    <source>
        <dbReference type="EMBL" id="EFA00909.1"/>
    </source>
</evidence>
<gene>
    <name evidence="1" type="primary">GLEAN_03815</name>
    <name evidence="1" type="ORF">TcasGA2_TC003815</name>
</gene>
<dbReference type="EMBL" id="KQ971327">
    <property type="protein sequence ID" value="EFA00909.1"/>
    <property type="molecule type" value="Genomic_DNA"/>
</dbReference>
<reference evidence="1 2" key="1">
    <citation type="journal article" date="2008" name="Nature">
        <title>The genome of the model beetle and pest Tribolium castaneum.</title>
        <authorList>
            <consortium name="Tribolium Genome Sequencing Consortium"/>
            <person name="Richards S."/>
            <person name="Gibbs R.A."/>
            <person name="Weinstock G.M."/>
            <person name="Brown S.J."/>
            <person name="Denell R."/>
            <person name="Beeman R.W."/>
            <person name="Gibbs R."/>
            <person name="Beeman R.W."/>
            <person name="Brown S.J."/>
            <person name="Bucher G."/>
            <person name="Friedrich M."/>
            <person name="Grimmelikhuijzen C.J."/>
            <person name="Klingler M."/>
            <person name="Lorenzen M."/>
            <person name="Richards S."/>
            <person name="Roth S."/>
            <person name="Schroder R."/>
            <person name="Tautz D."/>
            <person name="Zdobnov E.M."/>
            <person name="Muzny D."/>
            <person name="Gibbs R.A."/>
            <person name="Weinstock G.M."/>
            <person name="Attaway T."/>
            <person name="Bell S."/>
            <person name="Buhay C.J."/>
            <person name="Chandrabose M.N."/>
            <person name="Chavez D."/>
            <person name="Clerk-Blankenburg K.P."/>
            <person name="Cree A."/>
            <person name="Dao M."/>
            <person name="Davis C."/>
            <person name="Chacko J."/>
            <person name="Dinh H."/>
            <person name="Dugan-Rocha S."/>
            <person name="Fowler G."/>
            <person name="Garner T.T."/>
            <person name="Garnes J."/>
            <person name="Gnirke A."/>
            <person name="Hawes A."/>
            <person name="Hernandez J."/>
            <person name="Hines S."/>
            <person name="Holder M."/>
            <person name="Hume J."/>
            <person name="Jhangiani S.N."/>
            <person name="Joshi V."/>
            <person name="Khan Z.M."/>
            <person name="Jackson L."/>
            <person name="Kovar C."/>
            <person name="Kowis A."/>
            <person name="Lee S."/>
            <person name="Lewis L.R."/>
            <person name="Margolis J."/>
            <person name="Morgan M."/>
            <person name="Nazareth L.V."/>
            <person name="Nguyen N."/>
            <person name="Okwuonu G."/>
            <person name="Parker D."/>
            <person name="Richards S."/>
            <person name="Ruiz S.J."/>
            <person name="Santibanez J."/>
            <person name="Savard J."/>
            <person name="Scherer S.E."/>
            <person name="Schneider B."/>
            <person name="Sodergren E."/>
            <person name="Tautz D."/>
            <person name="Vattahil S."/>
            <person name="Villasana D."/>
            <person name="White C.S."/>
            <person name="Wright R."/>
            <person name="Park Y."/>
            <person name="Beeman R.W."/>
            <person name="Lord J."/>
            <person name="Oppert B."/>
            <person name="Lorenzen M."/>
            <person name="Brown S."/>
            <person name="Wang L."/>
            <person name="Savard J."/>
            <person name="Tautz D."/>
            <person name="Richards S."/>
            <person name="Weinstock G."/>
            <person name="Gibbs R.A."/>
            <person name="Liu Y."/>
            <person name="Worley K."/>
            <person name="Weinstock G."/>
            <person name="Elsik C.G."/>
            <person name="Reese J.T."/>
            <person name="Elhaik E."/>
            <person name="Landan G."/>
            <person name="Graur D."/>
            <person name="Arensburger P."/>
            <person name="Atkinson P."/>
            <person name="Beeman R.W."/>
            <person name="Beidler J."/>
            <person name="Brown S.J."/>
            <person name="Demuth J.P."/>
            <person name="Drury D.W."/>
            <person name="Du Y.Z."/>
            <person name="Fujiwara H."/>
            <person name="Lorenzen M."/>
            <person name="Maselli V."/>
            <person name="Osanai M."/>
            <person name="Park Y."/>
            <person name="Robertson H.M."/>
            <person name="Tu Z."/>
            <person name="Wang J.J."/>
            <person name="Wang S."/>
            <person name="Richards S."/>
            <person name="Song H."/>
            <person name="Zhang L."/>
            <person name="Sodergren E."/>
            <person name="Werner D."/>
            <person name="Stanke M."/>
            <person name="Morgenstern B."/>
            <person name="Solovyev V."/>
            <person name="Kosarev P."/>
            <person name="Brown G."/>
            <person name="Chen H.C."/>
            <person name="Ermolaeva O."/>
            <person name="Hlavina W."/>
            <person name="Kapustin Y."/>
            <person name="Kiryutin B."/>
            <person name="Kitts P."/>
            <person name="Maglott D."/>
            <person name="Pruitt K."/>
            <person name="Sapojnikov V."/>
            <person name="Souvorov A."/>
            <person name="Mackey A.J."/>
            <person name="Waterhouse R.M."/>
            <person name="Wyder S."/>
            <person name="Zdobnov E.M."/>
            <person name="Zdobnov E.M."/>
            <person name="Wyder S."/>
            <person name="Kriventseva E.V."/>
            <person name="Kadowaki T."/>
            <person name="Bork P."/>
            <person name="Aranda M."/>
            <person name="Bao R."/>
            <person name="Beermann A."/>
            <person name="Berns N."/>
            <person name="Bolognesi R."/>
            <person name="Bonneton F."/>
            <person name="Bopp D."/>
            <person name="Brown S.J."/>
            <person name="Bucher G."/>
            <person name="Butts T."/>
            <person name="Chaumot A."/>
            <person name="Denell R.E."/>
            <person name="Ferrier D.E."/>
            <person name="Friedrich M."/>
            <person name="Gordon C.M."/>
            <person name="Jindra M."/>
            <person name="Klingler M."/>
            <person name="Lan Q."/>
            <person name="Lattorff H.M."/>
            <person name="Laudet V."/>
            <person name="von Levetsow C."/>
            <person name="Liu Z."/>
            <person name="Lutz R."/>
            <person name="Lynch J.A."/>
            <person name="da Fonseca R.N."/>
            <person name="Posnien N."/>
            <person name="Reuter R."/>
            <person name="Roth S."/>
            <person name="Savard J."/>
            <person name="Schinko J.B."/>
            <person name="Schmitt C."/>
            <person name="Schoppmeier M."/>
            <person name="Schroder R."/>
            <person name="Shippy T.D."/>
            <person name="Simonnet F."/>
            <person name="Marques-Souza H."/>
            <person name="Tautz D."/>
            <person name="Tomoyasu Y."/>
            <person name="Trauner J."/>
            <person name="Van der Zee M."/>
            <person name="Vervoort M."/>
            <person name="Wittkopp N."/>
            <person name="Wimmer E.A."/>
            <person name="Yang X."/>
            <person name="Jones A.K."/>
            <person name="Sattelle D.B."/>
            <person name="Ebert P.R."/>
            <person name="Nelson D."/>
            <person name="Scott J.G."/>
            <person name="Beeman R.W."/>
            <person name="Muthukrishnan S."/>
            <person name="Kramer K.J."/>
            <person name="Arakane Y."/>
            <person name="Beeman R.W."/>
            <person name="Zhu Q."/>
            <person name="Hogenkamp D."/>
            <person name="Dixit R."/>
            <person name="Oppert B."/>
            <person name="Jiang H."/>
            <person name="Zou Z."/>
            <person name="Marshall J."/>
            <person name="Elpidina E."/>
            <person name="Vinokurov K."/>
            <person name="Oppert C."/>
            <person name="Zou Z."/>
            <person name="Evans J."/>
            <person name="Lu Z."/>
            <person name="Zhao P."/>
            <person name="Sumathipala N."/>
            <person name="Altincicek B."/>
            <person name="Vilcinskas A."/>
            <person name="Williams M."/>
            <person name="Hultmark D."/>
            <person name="Hetru C."/>
            <person name="Jiang H."/>
            <person name="Grimmelikhuijzen C.J."/>
            <person name="Hauser F."/>
            <person name="Cazzamali G."/>
            <person name="Williamson M."/>
            <person name="Park Y."/>
            <person name="Li B."/>
            <person name="Tanaka Y."/>
            <person name="Predel R."/>
            <person name="Neupert S."/>
            <person name="Schachtner J."/>
            <person name="Verleyen P."/>
            <person name="Raible F."/>
            <person name="Bork P."/>
            <person name="Friedrich M."/>
            <person name="Walden K.K."/>
            <person name="Robertson H.M."/>
            <person name="Angeli S."/>
            <person name="Foret S."/>
            <person name="Bucher G."/>
            <person name="Schuetz S."/>
            <person name="Maleszka R."/>
            <person name="Wimmer E.A."/>
            <person name="Beeman R.W."/>
            <person name="Lorenzen M."/>
            <person name="Tomoyasu Y."/>
            <person name="Miller S.C."/>
            <person name="Grossmann D."/>
            <person name="Bucher G."/>
        </authorList>
    </citation>
    <scope>NUCLEOTIDE SEQUENCE [LARGE SCALE GENOMIC DNA]</scope>
    <source>
        <strain evidence="1 2">Georgia GA2</strain>
    </source>
</reference>
<keyword evidence="2" id="KW-1185">Reference proteome</keyword>
<sequence length="248" mass="27683">MQYMICRGTLRPAARQAAKDAEKLMAIVVADHRLKKSSLTAGHMALSHYGVERGGARRCTRWRWRRRWCSGSGSIHGDDAATRSINRSCGCIRFRPSARSVAGMQTLTLVGRSQSRRLPTTSWLARSRDEERIALLPPLFLPVSSRSSGCCCTSPPTAPPPAVLCTCIAPACCTRINITHYHKKLTRLEAGLCTLLAAKPSRDNSARHTHRTQIRNMAMAGHCTRSQTRTNDIHYFFNTRNLTRTDHN</sequence>
<accession>D6WF58</accession>